<evidence type="ECO:0000259" key="14">
    <source>
        <dbReference type="PROSITE" id="PS50157"/>
    </source>
</evidence>
<keyword evidence="16" id="KW-1185">Reference proteome</keyword>
<dbReference type="OrthoDB" id="6365676at2759"/>
<evidence type="ECO:0000313" key="15">
    <source>
        <dbReference type="EMBL" id="GAU93543.1"/>
    </source>
</evidence>
<comment type="similarity">
    <text evidence="3">Belongs to the krueppel C2H2-type zinc-finger protein family.</text>
</comment>
<evidence type="ECO:0000256" key="11">
    <source>
        <dbReference type="ARBA" id="ARBA00023242"/>
    </source>
</evidence>
<dbReference type="Proteomes" id="UP000186922">
    <property type="component" value="Unassembled WGS sequence"/>
</dbReference>
<evidence type="ECO:0000256" key="6">
    <source>
        <dbReference type="ARBA" id="ARBA00022771"/>
    </source>
</evidence>
<keyword evidence="9" id="KW-0238">DNA-binding</keyword>
<dbReference type="STRING" id="947166.A0A1D1V456"/>
<dbReference type="SMART" id="SM00355">
    <property type="entry name" value="ZnF_C2H2"/>
    <property type="match status" value="3"/>
</dbReference>
<evidence type="ECO:0000256" key="2">
    <source>
        <dbReference type="ARBA" id="ARBA00004123"/>
    </source>
</evidence>
<evidence type="ECO:0000256" key="9">
    <source>
        <dbReference type="ARBA" id="ARBA00023125"/>
    </source>
</evidence>
<dbReference type="InterPro" id="IPR036236">
    <property type="entry name" value="Znf_C2H2_sf"/>
</dbReference>
<dbReference type="SUPFAM" id="SSF57667">
    <property type="entry name" value="beta-beta-alpha zinc fingers"/>
    <property type="match status" value="2"/>
</dbReference>
<evidence type="ECO:0000256" key="1">
    <source>
        <dbReference type="ARBA" id="ARBA00003767"/>
    </source>
</evidence>
<dbReference type="Pfam" id="PF00096">
    <property type="entry name" value="zf-C2H2"/>
    <property type="match status" value="3"/>
</dbReference>
<keyword evidence="7" id="KW-0862">Zinc</keyword>
<feature type="region of interest" description="Disordered" evidence="13">
    <location>
        <begin position="1"/>
        <end position="26"/>
    </location>
</feature>
<dbReference type="Gene3D" id="3.30.160.60">
    <property type="entry name" value="Classic Zinc Finger"/>
    <property type="match status" value="3"/>
</dbReference>
<evidence type="ECO:0000256" key="13">
    <source>
        <dbReference type="SAM" id="MobiDB-lite"/>
    </source>
</evidence>
<dbReference type="PANTHER" id="PTHR23235">
    <property type="entry name" value="KRUEPPEL-LIKE TRANSCRIPTION FACTOR"/>
    <property type="match status" value="1"/>
</dbReference>
<gene>
    <name evidence="15" type="primary">RvY_05469-1</name>
    <name evidence="15" type="synonym">RvY_05469.1</name>
    <name evidence="15" type="ORF">RvY_05469</name>
</gene>
<keyword evidence="8" id="KW-0805">Transcription regulation</keyword>
<comment type="caution">
    <text evidence="15">The sequence shown here is derived from an EMBL/GenBank/DDBJ whole genome shotgun (WGS) entry which is preliminary data.</text>
</comment>
<evidence type="ECO:0000256" key="4">
    <source>
        <dbReference type="ARBA" id="ARBA00022723"/>
    </source>
</evidence>
<comment type="subcellular location">
    <subcellularLocation>
        <location evidence="2">Nucleus</location>
    </subcellularLocation>
</comment>
<feature type="compositionally biased region" description="Basic and acidic residues" evidence="13">
    <location>
        <begin position="100"/>
        <end position="120"/>
    </location>
</feature>
<feature type="domain" description="C2H2-type" evidence="14">
    <location>
        <begin position="249"/>
        <end position="276"/>
    </location>
</feature>
<keyword evidence="11" id="KW-0539">Nucleus</keyword>
<protein>
    <recommendedName>
        <fullName evidence="14">C2H2-type domain-containing protein</fullName>
    </recommendedName>
</protein>
<comment type="function">
    <text evidence="1">May be involved in transcriptional regulation.</text>
</comment>
<dbReference type="PROSITE" id="PS50157">
    <property type="entry name" value="ZINC_FINGER_C2H2_2"/>
    <property type="match status" value="3"/>
</dbReference>
<evidence type="ECO:0000256" key="8">
    <source>
        <dbReference type="ARBA" id="ARBA00023015"/>
    </source>
</evidence>
<dbReference type="AlphaFoldDB" id="A0A1D1V456"/>
<feature type="domain" description="C2H2-type" evidence="14">
    <location>
        <begin position="307"/>
        <end position="334"/>
    </location>
</feature>
<dbReference type="GO" id="GO:0005634">
    <property type="term" value="C:nucleus"/>
    <property type="evidence" value="ECO:0007669"/>
    <property type="project" value="UniProtKB-SubCell"/>
</dbReference>
<evidence type="ECO:0000256" key="12">
    <source>
        <dbReference type="PROSITE-ProRule" id="PRU00042"/>
    </source>
</evidence>
<dbReference type="PROSITE" id="PS00028">
    <property type="entry name" value="ZINC_FINGER_C2H2_1"/>
    <property type="match status" value="3"/>
</dbReference>
<dbReference type="EMBL" id="BDGG01000002">
    <property type="protein sequence ID" value="GAU93543.1"/>
    <property type="molecule type" value="Genomic_DNA"/>
</dbReference>
<dbReference type="InterPro" id="IPR013087">
    <property type="entry name" value="Znf_C2H2_type"/>
</dbReference>
<dbReference type="GO" id="GO:0000981">
    <property type="term" value="F:DNA-binding transcription factor activity, RNA polymerase II-specific"/>
    <property type="evidence" value="ECO:0007669"/>
    <property type="project" value="TreeGrafter"/>
</dbReference>
<feature type="domain" description="C2H2-type" evidence="14">
    <location>
        <begin position="277"/>
        <end position="306"/>
    </location>
</feature>
<dbReference type="FunFam" id="3.30.160.60:FF:000018">
    <property type="entry name" value="Krueppel-like factor 15"/>
    <property type="match status" value="1"/>
</dbReference>
<evidence type="ECO:0000256" key="7">
    <source>
        <dbReference type="ARBA" id="ARBA00022833"/>
    </source>
</evidence>
<dbReference type="FunFam" id="3.30.160.60:FF:000624">
    <property type="entry name" value="zinc finger protein 697"/>
    <property type="match status" value="1"/>
</dbReference>
<feature type="region of interest" description="Disordered" evidence="13">
    <location>
        <begin position="38"/>
        <end position="122"/>
    </location>
</feature>
<proteinExistence type="inferred from homology"/>
<name>A0A1D1V456_RAMVA</name>
<keyword evidence="6 12" id="KW-0863">Zinc-finger</keyword>
<dbReference type="GO" id="GO:0008270">
    <property type="term" value="F:zinc ion binding"/>
    <property type="evidence" value="ECO:0007669"/>
    <property type="project" value="UniProtKB-KW"/>
</dbReference>
<keyword evidence="4" id="KW-0479">Metal-binding</keyword>
<evidence type="ECO:0000256" key="10">
    <source>
        <dbReference type="ARBA" id="ARBA00023163"/>
    </source>
</evidence>
<sequence length="368" mass="40937">MPQNLTAQELGYYAPRTPDSSFSGSEKDVAETLLSMRQGQFFTPRDPSETASVQTVPRDDMTVPPRKRMMIRASAETSLTTMSPSPSPPPISPAASATFSDKENAEDGPARTGNQDEHHRSVPVNASSPIASYLPIMTFLQPVQLVMSESGQSFQGFRQVDHNVLQFIQQNQNYTQSHNAPVGQGSDALQQAHTMHNAPVIHGGHSSQYAQVLRIGNSDQGSQVLVPLSALQFPIRREEAAVVIRQRNFKCDSCEKTYYKSSHLKAHVRTHTGEKPYVCSQHECDKRFARSDELSRHKKTHTNERNFACEQCDKRFMRSDHLRKHVKRHNKASVAVAGSTRHILSKAQLPQVQPIHAFSFPATLTASA</sequence>
<dbReference type="GO" id="GO:0000978">
    <property type="term" value="F:RNA polymerase II cis-regulatory region sequence-specific DNA binding"/>
    <property type="evidence" value="ECO:0007669"/>
    <property type="project" value="TreeGrafter"/>
</dbReference>
<keyword evidence="10" id="KW-0804">Transcription</keyword>
<evidence type="ECO:0000256" key="3">
    <source>
        <dbReference type="ARBA" id="ARBA00006991"/>
    </source>
</evidence>
<evidence type="ECO:0000313" key="16">
    <source>
        <dbReference type="Proteomes" id="UP000186922"/>
    </source>
</evidence>
<evidence type="ECO:0000256" key="5">
    <source>
        <dbReference type="ARBA" id="ARBA00022737"/>
    </source>
</evidence>
<organism evidence="15 16">
    <name type="scientific">Ramazzottius varieornatus</name>
    <name type="common">Water bear</name>
    <name type="synonym">Tardigrade</name>
    <dbReference type="NCBI Taxonomy" id="947166"/>
    <lineage>
        <taxon>Eukaryota</taxon>
        <taxon>Metazoa</taxon>
        <taxon>Ecdysozoa</taxon>
        <taxon>Tardigrada</taxon>
        <taxon>Eutardigrada</taxon>
        <taxon>Parachela</taxon>
        <taxon>Hypsibioidea</taxon>
        <taxon>Ramazzottiidae</taxon>
        <taxon>Ramazzottius</taxon>
    </lineage>
</organism>
<dbReference type="FunFam" id="3.30.160.60:FF:000226">
    <property type="entry name" value="Zinc finger protein 236 variant"/>
    <property type="match status" value="1"/>
</dbReference>
<keyword evidence="5" id="KW-0677">Repeat</keyword>
<accession>A0A1D1V456</accession>
<reference evidence="15 16" key="1">
    <citation type="journal article" date="2016" name="Nat. Commun.">
        <title>Extremotolerant tardigrade genome and improved radiotolerance of human cultured cells by tardigrade-unique protein.</title>
        <authorList>
            <person name="Hashimoto T."/>
            <person name="Horikawa D.D."/>
            <person name="Saito Y."/>
            <person name="Kuwahara H."/>
            <person name="Kozuka-Hata H."/>
            <person name="Shin-I T."/>
            <person name="Minakuchi Y."/>
            <person name="Ohishi K."/>
            <person name="Motoyama A."/>
            <person name="Aizu T."/>
            <person name="Enomoto A."/>
            <person name="Kondo K."/>
            <person name="Tanaka S."/>
            <person name="Hara Y."/>
            <person name="Koshikawa S."/>
            <person name="Sagara H."/>
            <person name="Miura T."/>
            <person name="Yokobori S."/>
            <person name="Miyagawa K."/>
            <person name="Suzuki Y."/>
            <person name="Kubo T."/>
            <person name="Oyama M."/>
            <person name="Kohara Y."/>
            <person name="Fujiyama A."/>
            <person name="Arakawa K."/>
            <person name="Katayama T."/>
            <person name="Toyoda A."/>
            <person name="Kunieda T."/>
        </authorList>
    </citation>
    <scope>NUCLEOTIDE SEQUENCE [LARGE SCALE GENOMIC DNA]</scope>
    <source>
        <strain evidence="15 16">YOKOZUNA-1</strain>
    </source>
</reference>
<dbReference type="PANTHER" id="PTHR23235:SF164">
    <property type="entry name" value="C2H2-TYPE DOMAIN-CONTAINING PROTEIN"/>
    <property type="match status" value="1"/>
</dbReference>